<evidence type="ECO:0000313" key="4">
    <source>
        <dbReference type="Proteomes" id="UP000462621"/>
    </source>
</evidence>
<gene>
    <name evidence="3" type="ORF">F9817_21095</name>
</gene>
<dbReference type="InterPro" id="IPR036188">
    <property type="entry name" value="FAD/NAD-bd_sf"/>
</dbReference>
<dbReference type="InterPro" id="IPR006076">
    <property type="entry name" value="FAD-dep_OxRdtase"/>
</dbReference>
<keyword evidence="1" id="KW-0560">Oxidoreductase</keyword>
<evidence type="ECO:0000256" key="1">
    <source>
        <dbReference type="ARBA" id="ARBA00023002"/>
    </source>
</evidence>
<dbReference type="Proteomes" id="UP000462621">
    <property type="component" value="Unassembled WGS sequence"/>
</dbReference>
<evidence type="ECO:0000313" key="3">
    <source>
        <dbReference type="EMBL" id="MZI95682.1"/>
    </source>
</evidence>
<protein>
    <submittedName>
        <fullName evidence="3">FAD-dependent oxidoreductase</fullName>
    </submittedName>
</protein>
<dbReference type="Gene3D" id="3.50.50.60">
    <property type="entry name" value="FAD/NAD(P)-binding domain"/>
    <property type="match status" value="2"/>
</dbReference>
<dbReference type="EMBL" id="WEKT01000066">
    <property type="protein sequence ID" value="MZI95682.1"/>
    <property type="molecule type" value="Genomic_DNA"/>
</dbReference>
<accession>A0A7X4LPY4</accession>
<dbReference type="Pfam" id="PF01266">
    <property type="entry name" value="DAO"/>
    <property type="match status" value="1"/>
</dbReference>
<dbReference type="SUPFAM" id="SSF51905">
    <property type="entry name" value="FAD/NAD(P)-binding domain"/>
    <property type="match status" value="1"/>
</dbReference>
<organism evidence="3 4">
    <name type="scientific">Vibrio eleionomae</name>
    <dbReference type="NCBI Taxonomy" id="2653505"/>
    <lineage>
        <taxon>Bacteria</taxon>
        <taxon>Pseudomonadati</taxon>
        <taxon>Pseudomonadota</taxon>
        <taxon>Gammaproteobacteria</taxon>
        <taxon>Vibrionales</taxon>
        <taxon>Vibrionaceae</taxon>
        <taxon>Vibrio</taxon>
    </lineage>
</organism>
<dbReference type="GO" id="GO:0016491">
    <property type="term" value="F:oxidoreductase activity"/>
    <property type="evidence" value="ECO:0007669"/>
    <property type="project" value="UniProtKB-KW"/>
</dbReference>
<evidence type="ECO:0000259" key="2">
    <source>
        <dbReference type="Pfam" id="PF01266"/>
    </source>
</evidence>
<sequence>MSEIIVLGAGMVGVSSALELQSRGHHVVLVDRTTPGIETSFGNAGIIQAEAAEPYALPRDLSTLMRFGLGFTNDVVWSMSGLFKMIPALWKYFGYSSATSHQHISQHYAQLTGRSTLDHQPLISASQSEDLIKRDGLCMLYRHEKEFGEAVKEAQYCLEAYGVTSRVYSGEEYRQQEPALKSTPAGVIHWDQSWSCRSPGKLTQAYADLFVNRGGELITTDAMQLKQQGESWVLPTQQGNIEAEHVVVALGPWSPELLKPLGYHIPMVYKRGYHGHFAVKETLQRPFLDTANGILATNTVEGLRLCTGAALVDMSAPAEPVQLNRGEKAIRELLDFGERVEEPQWFGTRPCMPDMIPVVGAAPKHKGLWFNFGHGHQGFTLGPTTAMLLADAMENKTNLLQVPLDPSGRF</sequence>
<dbReference type="AlphaFoldDB" id="A0A7X4LPY4"/>
<comment type="caution">
    <text evidence="3">The sequence shown here is derived from an EMBL/GenBank/DDBJ whole genome shotgun (WGS) entry which is preliminary data.</text>
</comment>
<dbReference type="RefSeq" id="WP_161158180.1">
    <property type="nucleotide sequence ID" value="NZ_WEKT01000066.1"/>
</dbReference>
<dbReference type="PANTHER" id="PTHR13847:SF289">
    <property type="entry name" value="GLYCINE OXIDASE"/>
    <property type="match status" value="1"/>
</dbReference>
<dbReference type="GO" id="GO:0005737">
    <property type="term" value="C:cytoplasm"/>
    <property type="evidence" value="ECO:0007669"/>
    <property type="project" value="TreeGrafter"/>
</dbReference>
<dbReference type="PANTHER" id="PTHR13847">
    <property type="entry name" value="SARCOSINE DEHYDROGENASE-RELATED"/>
    <property type="match status" value="1"/>
</dbReference>
<feature type="domain" description="FAD dependent oxidoreductase" evidence="2">
    <location>
        <begin position="4"/>
        <end position="391"/>
    </location>
</feature>
<keyword evidence="4" id="KW-1185">Reference proteome</keyword>
<proteinExistence type="predicted"/>
<name>A0A7X4LPY4_9VIBR</name>
<reference evidence="3 4" key="1">
    <citation type="submission" date="2019-10" db="EMBL/GenBank/DDBJ databases">
        <title>Vibrio sp. nov. isolated from a shrimp pond.</title>
        <authorList>
            <person name="Gomez-Gil B."/>
            <person name="Enciso-Ibarra J."/>
            <person name="Enciso-Ibarra K."/>
            <person name="Bolan-Mejia C."/>
        </authorList>
    </citation>
    <scope>NUCLEOTIDE SEQUENCE [LARGE SCALE GENOMIC DNA]</scope>
    <source>
        <strain evidence="3 4">CAIM 722</strain>
    </source>
</reference>
<dbReference type="Gene3D" id="3.30.9.10">
    <property type="entry name" value="D-Amino Acid Oxidase, subunit A, domain 2"/>
    <property type="match status" value="1"/>
</dbReference>